<protein>
    <submittedName>
        <fullName evidence="3">Ankyrin repeat domain 60</fullName>
    </submittedName>
</protein>
<dbReference type="Ensembl" id="ENSSTOT00000026230.2">
    <property type="protein sequence ID" value="ENSSTOP00000018790.2"/>
    <property type="gene ID" value="ENSSTOG00000025527.2"/>
</dbReference>
<dbReference type="AlphaFoldDB" id="I3N344"/>
<dbReference type="SUPFAM" id="SSF48403">
    <property type="entry name" value="Ankyrin repeat"/>
    <property type="match status" value="1"/>
</dbReference>
<evidence type="ECO:0000256" key="1">
    <source>
        <dbReference type="PROSITE-ProRule" id="PRU00023"/>
    </source>
</evidence>
<dbReference type="InterPro" id="IPR039323">
    <property type="entry name" value="ANKRD_45/46/60"/>
</dbReference>
<dbReference type="PANTHER" id="PTHR22677">
    <property type="entry name" value="ANKYRIN REPEAT DOMAIN-CONTAINING PROTEIN 60"/>
    <property type="match status" value="1"/>
</dbReference>
<reference evidence="3" key="2">
    <citation type="submission" date="2025-08" db="UniProtKB">
        <authorList>
            <consortium name="Ensembl"/>
        </authorList>
    </citation>
    <scope>IDENTIFICATION</scope>
</reference>
<feature type="compositionally biased region" description="Low complexity" evidence="2">
    <location>
        <begin position="16"/>
        <end position="26"/>
    </location>
</feature>
<accession>I3N344</accession>
<name>I3N344_ICTTR</name>
<dbReference type="InterPro" id="IPR002110">
    <property type="entry name" value="Ankyrin_rpt"/>
</dbReference>
<organism evidence="3 4">
    <name type="scientific">Ictidomys tridecemlineatus</name>
    <name type="common">Thirteen-lined ground squirrel</name>
    <name type="synonym">Spermophilus tridecemlineatus</name>
    <dbReference type="NCBI Taxonomy" id="43179"/>
    <lineage>
        <taxon>Eukaryota</taxon>
        <taxon>Metazoa</taxon>
        <taxon>Chordata</taxon>
        <taxon>Craniata</taxon>
        <taxon>Vertebrata</taxon>
        <taxon>Euteleostomi</taxon>
        <taxon>Mammalia</taxon>
        <taxon>Eutheria</taxon>
        <taxon>Euarchontoglires</taxon>
        <taxon>Glires</taxon>
        <taxon>Rodentia</taxon>
        <taxon>Sciuromorpha</taxon>
        <taxon>Sciuridae</taxon>
        <taxon>Xerinae</taxon>
        <taxon>Marmotini</taxon>
        <taxon>Ictidomys</taxon>
    </lineage>
</organism>
<dbReference type="GeneTree" id="ENSGT00390000015137"/>
<proteinExistence type="predicted"/>
<keyword evidence="1" id="KW-0040">ANK repeat</keyword>
<dbReference type="Pfam" id="PF12796">
    <property type="entry name" value="Ank_2"/>
    <property type="match status" value="1"/>
</dbReference>
<feature type="repeat" description="ANK" evidence="1">
    <location>
        <begin position="211"/>
        <end position="243"/>
    </location>
</feature>
<dbReference type="PROSITE" id="PS50297">
    <property type="entry name" value="ANK_REP_REGION"/>
    <property type="match status" value="2"/>
</dbReference>
<reference evidence="3" key="3">
    <citation type="submission" date="2025-09" db="UniProtKB">
        <authorList>
            <consortium name="Ensembl"/>
        </authorList>
    </citation>
    <scope>IDENTIFICATION</scope>
</reference>
<evidence type="ECO:0000313" key="4">
    <source>
        <dbReference type="Proteomes" id="UP000005215"/>
    </source>
</evidence>
<dbReference type="HOGENOM" id="CLU_077152_0_0_1"/>
<dbReference type="PANTHER" id="PTHR22677:SF3">
    <property type="entry name" value="ANKYRIN REPEAT DOMAIN-CONTAINING PROTEIN 60"/>
    <property type="match status" value="1"/>
</dbReference>
<dbReference type="SMART" id="SM00248">
    <property type="entry name" value="ANK"/>
    <property type="match status" value="2"/>
</dbReference>
<dbReference type="SUPFAM" id="SSF54236">
    <property type="entry name" value="Ubiquitin-like"/>
    <property type="match status" value="1"/>
</dbReference>
<dbReference type="PROSITE" id="PS50088">
    <property type="entry name" value="ANK_REPEAT"/>
    <property type="match status" value="2"/>
</dbReference>
<keyword evidence="4" id="KW-1185">Reference proteome</keyword>
<feature type="region of interest" description="Disordered" evidence="2">
    <location>
        <begin position="1"/>
        <end position="50"/>
    </location>
</feature>
<dbReference type="Proteomes" id="UP000005215">
    <property type="component" value="Unassembled WGS sequence"/>
</dbReference>
<dbReference type="CDD" id="cd17063">
    <property type="entry name" value="Ubl_ANKRD60"/>
    <property type="match status" value="1"/>
</dbReference>
<dbReference type="Gene3D" id="1.25.40.20">
    <property type="entry name" value="Ankyrin repeat-containing domain"/>
    <property type="match status" value="1"/>
</dbReference>
<dbReference type="InterPro" id="IPR036770">
    <property type="entry name" value="Ankyrin_rpt-contain_sf"/>
</dbReference>
<dbReference type="STRING" id="43179.ENSSTOP00000018790"/>
<gene>
    <name evidence="3" type="primary">ANKRD60</name>
</gene>
<dbReference type="InterPro" id="IPR029071">
    <property type="entry name" value="Ubiquitin-like_domsf"/>
</dbReference>
<evidence type="ECO:0000313" key="3">
    <source>
        <dbReference type="Ensembl" id="ENSSTOP00000018790.2"/>
    </source>
</evidence>
<dbReference type="EMBL" id="AGTP01046687">
    <property type="status" value="NOT_ANNOTATED_CDS"/>
    <property type="molecule type" value="Genomic_DNA"/>
</dbReference>
<feature type="repeat" description="ANK" evidence="1">
    <location>
        <begin position="178"/>
        <end position="204"/>
    </location>
</feature>
<dbReference type="InParanoid" id="I3N344"/>
<reference evidence="4" key="1">
    <citation type="submission" date="2011-11" db="EMBL/GenBank/DDBJ databases">
        <title>The Draft Genome of Spermophilus tridecemlineatus.</title>
        <authorList>
            <consortium name="The Broad Institute Genome Assembly &amp; Analysis Group"/>
            <consortium name="Computational R&amp;D Group"/>
            <consortium name="and Sequencing Platform"/>
            <person name="Di Palma F."/>
            <person name="Alfoldi J."/>
            <person name="Johnson J."/>
            <person name="Berlin A."/>
            <person name="Gnerre S."/>
            <person name="Jaffe D."/>
            <person name="MacCallum I."/>
            <person name="Young S."/>
            <person name="Walker B.J."/>
            <person name="Lindblad-Toh K."/>
        </authorList>
    </citation>
    <scope>NUCLEOTIDE SEQUENCE [LARGE SCALE GENOMIC DNA]</scope>
</reference>
<dbReference type="eggNOG" id="KOG4177">
    <property type="taxonomic scope" value="Eukaryota"/>
</dbReference>
<sequence length="302" mass="33848">MTRGRAMRRAAGAGGALPERPLGGAPRQASLPPRARTRSQSKQQAGEPVDSDPEVFFLRVRLEDTGEVFRVSNCCGDTTVRELREDLDLIVGIPFNLQRLHYLDQGDDGTLKLHDVVPGGVISLSIWHYDGWIELVLAAVEGDLSKLSCLGITEDSFYRTANSRHLEGEKWKRWTSQRAFVALYIASHRGHYDMVRYLLEQGTSFLDSTPLGRTPLHVAVAMGRMDCMKLLLEHGAPIQEKDAKGETPISIARCVNRRLTERRLFLLYWLAKGTGKTLIKDLILRQVFQRMCSSLGSRKTSS</sequence>
<evidence type="ECO:0000256" key="2">
    <source>
        <dbReference type="SAM" id="MobiDB-lite"/>
    </source>
</evidence>